<dbReference type="EMBL" id="LDJP01000006">
    <property type="protein sequence ID" value="KRG88289.1"/>
    <property type="molecule type" value="Genomic_DNA"/>
</dbReference>
<accession>A0A0R0ECV4</accession>
<evidence type="ECO:0000313" key="1">
    <source>
        <dbReference type="EMBL" id="KRG88289.1"/>
    </source>
</evidence>
<sequence length="207" mass="23136">MQQPYQPYVPAVRREKIEGPGYTYIEAGAARVDVDMYDVSESGNGGYLRGSLAITDDLYLFGGYDRVAKSWSVDAEHAKVTIDQAEFGLGASVSLSRRVDFTSELSLLRLGGKLDYKDRDYPEDDFSGSDYLYAGKLMLGIRARPVSNLELWAKAGYLRVDDNLLIDDSAVGNVGIQYRFTPTWGVVGEAEFYEDVRFYRLGVRASF</sequence>
<comment type="caution">
    <text evidence="1">The sequence shown here is derived from an EMBL/GenBank/DDBJ whole genome shotgun (WGS) entry which is preliminary data.</text>
</comment>
<reference evidence="1 2" key="1">
    <citation type="submission" date="2015-05" db="EMBL/GenBank/DDBJ databases">
        <title>Genome sequencing and analysis of members of genus Stenotrophomonas.</title>
        <authorList>
            <person name="Patil P.P."/>
            <person name="Midha S."/>
            <person name="Patil P.B."/>
        </authorList>
    </citation>
    <scope>NUCLEOTIDE SEQUENCE [LARGE SCALE GENOMIC DNA]</scope>
    <source>
        <strain evidence="1 2">JCM 16244</strain>
    </source>
</reference>
<name>A0A0R0ECV4_9GAMM</name>
<dbReference type="PATRIC" id="fig|659018.3.peg.2163"/>
<evidence type="ECO:0008006" key="3">
    <source>
        <dbReference type="Google" id="ProtNLM"/>
    </source>
</evidence>
<dbReference type="Proteomes" id="UP000050940">
    <property type="component" value="Unassembled WGS sequence"/>
</dbReference>
<gene>
    <name evidence="1" type="ORF">ABB34_00815</name>
</gene>
<protein>
    <recommendedName>
        <fullName evidence="3">Outer membrane protein beta-barrel domain-containing protein</fullName>
    </recommendedName>
</protein>
<organism evidence="1 2">
    <name type="scientific">Stenotrophomonas daejeonensis</name>
    <dbReference type="NCBI Taxonomy" id="659018"/>
    <lineage>
        <taxon>Bacteria</taxon>
        <taxon>Pseudomonadati</taxon>
        <taxon>Pseudomonadota</taxon>
        <taxon>Gammaproteobacteria</taxon>
        <taxon>Lysobacterales</taxon>
        <taxon>Lysobacteraceae</taxon>
        <taxon>Stenotrophomonas</taxon>
    </lineage>
</organism>
<proteinExistence type="predicted"/>
<dbReference type="AlphaFoldDB" id="A0A0R0ECV4"/>
<evidence type="ECO:0000313" key="2">
    <source>
        <dbReference type="Proteomes" id="UP000050940"/>
    </source>
</evidence>
<keyword evidence="2" id="KW-1185">Reference proteome</keyword>